<proteinExistence type="predicted"/>
<evidence type="ECO:0008006" key="5">
    <source>
        <dbReference type="Google" id="ProtNLM"/>
    </source>
</evidence>
<feature type="transmembrane region" description="Helical" evidence="2">
    <location>
        <begin position="38"/>
        <end position="58"/>
    </location>
</feature>
<dbReference type="RefSeq" id="WP_114548148.1">
    <property type="nucleotide sequence ID" value="NZ_PPUT01000001.1"/>
</dbReference>
<feature type="region of interest" description="Disordered" evidence="1">
    <location>
        <begin position="1"/>
        <end position="34"/>
    </location>
</feature>
<dbReference type="Proteomes" id="UP000253805">
    <property type="component" value="Unassembled WGS sequence"/>
</dbReference>
<dbReference type="EMBL" id="PPUT01000001">
    <property type="protein sequence ID" value="RDC46900.1"/>
    <property type="molecule type" value="Genomic_DNA"/>
</dbReference>
<organism evidence="3 4">
    <name type="scientific">Adlercreutzia equolifaciens subsp. celatus</name>
    <dbReference type="NCBI Taxonomy" id="394340"/>
    <lineage>
        <taxon>Bacteria</taxon>
        <taxon>Bacillati</taxon>
        <taxon>Actinomycetota</taxon>
        <taxon>Coriobacteriia</taxon>
        <taxon>Eggerthellales</taxon>
        <taxon>Eggerthellaceae</taxon>
        <taxon>Adlercreutzia</taxon>
    </lineage>
</organism>
<sequence>MGYKPSGAAKSRREEDGEAPSEETGKGPHRLAETGDRAVGAAVLVTAMALAIGVGSCARRRQLRD</sequence>
<keyword evidence="2" id="KW-0472">Membrane</keyword>
<keyword evidence="2" id="KW-1133">Transmembrane helix</keyword>
<evidence type="ECO:0000256" key="2">
    <source>
        <dbReference type="SAM" id="Phobius"/>
    </source>
</evidence>
<protein>
    <recommendedName>
        <fullName evidence="5">LPXTG cell wall anchor domain-containing protein</fullName>
    </recommendedName>
</protein>
<accession>A0A369P490</accession>
<evidence type="ECO:0000313" key="3">
    <source>
        <dbReference type="EMBL" id="RDC46900.1"/>
    </source>
</evidence>
<comment type="caution">
    <text evidence="3">The sequence shown here is derived from an EMBL/GenBank/DDBJ whole genome shotgun (WGS) entry which is preliminary data.</text>
</comment>
<gene>
    <name evidence="3" type="ORF">C1850_00140</name>
</gene>
<evidence type="ECO:0000256" key="1">
    <source>
        <dbReference type="SAM" id="MobiDB-lite"/>
    </source>
</evidence>
<name>A0A369P490_9ACTN</name>
<reference evidence="3 4" key="1">
    <citation type="journal article" date="2018" name="Elife">
        <title>Discovery and characterization of a prevalent human gut bacterial enzyme sufficient for the inactivation of a family of plant toxins.</title>
        <authorList>
            <person name="Koppel N."/>
            <person name="Bisanz J.E."/>
            <person name="Pandelia M.E."/>
            <person name="Turnbaugh P.J."/>
            <person name="Balskus E.P."/>
        </authorList>
    </citation>
    <scope>NUCLEOTIDE SEQUENCE [LARGE SCALE GENOMIC DNA]</scope>
    <source>
        <strain evidence="3 4">OB21 GAM 11</strain>
    </source>
</reference>
<evidence type="ECO:0000313" key="4">
    <source>
        <dbReference type="Proteomes" id="UP000253805"/>
    </source>
</evidence>
<feature type="compositionally biased region" description="Basic and acidic residues" evidence="1">
    <location>
        <begin position="23"/>
        <end position="34"/>
    </location>
</feature>
<keyword evidence="2" id="KW-0812">Transmembrane</keyword>
<dbReference type="AlphaFoldDB" id="A0A369P490"/>